<dbReference type="GO" id="GO:0006508">
    <property type="term" value="P:proteolysis"/>
    <property type="evidence" value="ECO:0007669"/>
    <property type="project" value="InterPro"/>
</dbReference>
<dbReference type="Gene3D" id="3.40.50.1460">
    <property type="match status" value="1"/>
</dbReference>
<comment type="caution">
    <text evidence="2">The sequence shown here is derived from an EMBL/GenBank/DDBJ whole genome shotgun (WGS) entry which is preliminary data.</text>
</comment>
<dbReference type="InterPro" id="IPR011600">
    <property type="entry name" value="Pept_C14_caspase"/>
</dbReference>
<reference evidence="3" key="1">
    <citation type="submission" date="2015-02" db="EMBL/GenBank/DDBJ databases">
        <title>Draft Genome of Frankia sp. CpI1-S.</title>
        <authorList>
            <person name="Oshone R.T."/>
            <person name="Ngom M."/>
            <person name="Ghodhbane-Gtari F."/>
            <person name="Gtari M."/>
            <person name="Morris K."/>
            <person name="Thomas K."/>
            <person name="Sen A."/>
            <person name="Tisa L.S."/>
        </authorList>
    </citation>
    <scope>NUCLEOTIDE SEQUENCE [LARGE SCALE GENOMIC DNA]</scope>
    <source>
        <strain evidence="3">CpI1-S</strain>
    </source>
</reference>
<dbReference type="GO" id="GO:0004197">
    <property type="term" value="F:cysteine-type endopeptidase activity"/>
    <property type="evidence" value="ECO:0007669"/>
    <property type="project" value="InterPro"/>
</dbReference>
<protein>
    <submittedName>
        <fullName evidence="2">Caspase domain-containing protein</fullName>
    </submittedName>
</protein>
<name>A0A0D8BGW1_9ACTN</name>
<organism evidence="2 3">
    <name type="scientific">Frankia torreyi</name>
    <dbReference type="NCBI Taxonomy" id="1856"/>
    <lineage>
        <taxon>Bacteria</taxon>
        <taxon>Bacillati</taxon>
        <taxon>Actinomycetota</taxon>
        <taxon>Actinomycetes</taxon>
        <taxon>Frankiales</taxon>
        <taxon>Frankiaceae</taxon>
        <taxon>Frankia</taxon>
    </lineage>
</organism>
<dbReference type="PATRIC" id="fig|1502723.3.peg.1358"/>
<keyword evidence="3" id="KW-1185">Reference proteome</keyword>
<dbReference type="AlphaFoldDB" id="A0A0D8BGW1"/>
<accession>A0A0D8BGW1</accession>
<dbReference type="Proteomes" id="UP000032545">
    <property type="component" value="Unassembled WGS sequence"/>
</dbReference>
<proteinExistence type="predicted"/>
<dbReference type="InterPro" id="IPR029030">
    <property type="entry name" value="Caspase-like_dom_sf"/>
</dbReference>
<dbReference type="SUPFAM" id="SSF52129">
    <property type="entry name" value="Caspase-like"/>
    <property type="match status" value="1"/>
</dbReference>
<evidence type="ECO:0000259" key="1">
    <source>
        <dbReference type="Pfam" id="PF00656"/>
    </source>
</evidence>
<sequence length="316" mass="34961">MKRALLVGIDEYDSFRRLRGCCGDVRALEPLLQWNEDDEPNFSCVSLTSDRELITRDDLLANLQRLLAPAADVALLYFAGHGYPEQNDVVLTTMDGTEKTPGVPLSQVLALVQQCSVPEVVILLDCCFSGRAGSVPQLGSASATLRSGVSIITAARGDQTAAETAGRGVFATHLEHALKGGAADLLGRVTLAGLYAYLTEMFGPWDQRPTFKANIDRLHELRQIRPDLSRKKLRQLAEIFPESTYHLPLDPSYEPTEQPHDDRHEAEFSLLQAARAVKLVEPVGEDHLYWAAINSKACRLTRLGEHYWTLARQGKL</sequence>
<gene>
    <name evidence="2" type="ORF">FF36_02334</name>
</gene>
<evidence type="ECO:0000313" key="3">
    <source>
        <dbReference type="Proteomes" id="UP000032545"/>
    </source>
</evidence>
<reference evidence="2 3" key="2">
    <citation type="journal article" date="2016" name="Genome Announc.">
        <title>Permanent Draft Genome Sequences for Two Variants of Frankia sp. Strain CpI1, the First Frankia Strain Isolated from Root Nodules of Comptonia peregrina.</title>
        <authorList>
            <person name="Oshone R."/>
            <person name="Hurst S.G.IV."/>
            <person name="Abebe-Akele F."/>
            <person name="Simpson S."/>
            <person name="Morris K."/>
            <person name="Thomas W.K."/>
            <person name="Tisa L.S."/>
        </authorList>
    </citation>
    <scope>NUCLEOTIDE SEQUENCE [LARGE SCALE GENOMIC DNA]</scope>
    <source>
        <strain evidence="3">CpI1-S</strain>
    </source>
</reference>
<dbReference type="Pfam" id="PF00656">
    <property type="entry name" value="Peptidase_C14"/>
    <property type="match status" value="1"/>
</dbReference>
<feature type="domain" description="Peptidase C14 caspase" evidence="1">
    <location>
        <begin position="2"/>
        <end position="183"/>
    </location>
</feature>
<evidence type="ECO:0000313" key="2">
    <source>
        <dbReference type="EMBL" id="KJE23376.1"/>
    </source>
</evidence>
<dbReference type="EMBL" id="JYFN01000014">
    <property type="protein sequence ID" value="KJE23376.1"/>
    <property type="molecule type" value="Genomic_DNA"/>
</dbReference>